<proteinExistence type="predicted"/>
<gene>
    <name evidence="1" type="ORF">CR513_41163</name>
</gene>
<feature type="non-terminal residue" evidence="1">
    <location>
        <position position="1"/>
    </location>
</feature>
<protein>
    <submittedName>
        <fullName evidence="1">Uncharacterized protein</fullName>
    </submittedName>
</protein>
<dbReference type="Proteomes" id="UP000257109">
    <property type="component" value="Unassembled WGS sequence"/>
</dbReference>
<accession>A0A371FJS4</accession>
<dbReference type="EMBL" id="QJKJ01008832">
    <property type="protein sequence ID" value="RDX78546.1"/>
    <property type="molecule type" value="Genomic_DNA"/>
</dbReference>
<name>A0A371FJS4_MUCPR</name>
<dbReference type="AlphaFoldDB" id="A0A371FJS4"/>
<organism evidence="1 2">
    <name type="scientific">Mucuna pruriens</name>
    <name type="common">Velvet bean</name>
    <name type="synonym">Dolichos pruriens</name>
    <dbReference type="NCBI Taxonomy" id="157652"/>
    <lineage>
        <taxon>Eukaryota</taxon>
        <taxon>Viridiplantae</taxon>
        <taxon>Streptophyta</taxon>
        <taxon>Embryophyta</taxon>
        <taxon>Tracheophyta</taxon>
        <taxon>Spermatophyta</taxon>
        <taxon>Magnoliopsida</taxon>
        <taxon>eudicotyledons</taxon>
        <taxon>Gunneridae</taxon>
        <taxon>Pentapetalae</taxon>
        <taxon>rosids</taxon>
        <taxon>fabids</taxon>
        <taxon>Fabales</taxon>
        <taxon>Fabaceae</taxon>
        <taxon>Papilionoideae</taxon>
        <taxon>50 kb inversion clade</taxon>
        <taxon>NPAAA clade</taxon>
        <taxon>indigoferoid/millettioid clade</taxon>
        <taxon>Phaseoleae</taxon>
        <taxon>Mucuna</taxon>
    </lineage>
</organism>
<sequence length="61" mass="6834">MTFIVPSCVSTYYSSSSSSLSPSEFLTLSLSSPFQLKASDHNRSTIHRFLFTSSSYCDRQI</sequence>
<keyword evidence="2" id="KW-1185">Reference proteome</keyword>
<evidence type="ECO:0000313" key="2">
    <source>
        <dbReference type="Proteomes" id="UP000257109"/>
    </source>
</evidence>
<evidence type="ECO:0000313" key="1">
    <source>
        <dbReference type="EMBL" id="RDX78546.1"/>
    </source>
</evidence>
<comment type="caution">
    <text evidence="1">The sequence shown here is derived from an EMBL/GenBank/DDBJ whole genome shotgun (WGS) entry which is preliminary data.</text>
</comment>
<reference evidence="1" key="1">
    <citation type="submission" date="2018-05" db="EMBL/GenBank/DDBJ databases">
        <title>Draft genome of Mucuna pruriens seed.</title>
        <authorList>
            <person name="Nnadi N.E."/>
            <person name="Vos R."/>
            <person name="Hasami M.H."/>
            <person name="Devisetty U.K."/>
            <person name="Aguiy J.C."/>
        </authorList>
    </citation>
    <scope>NUCLEOTIDE SEQUENCE [LARGE SCALE GENOMIC DNA]</scope>
    <source>
        <strain evidence="1">JCA_2017</strain>
    </source>
</reference>